<dbReference type="PANTHER" id="PTHR48051">
    <property type="match status" value="1"/>
</dbReference>
<dbReference type="PROSITE" id="PS51450">
    <property type="entry name" value="LRR"/>
    <property type="match status" value="3"/>
</dbReference>
<dbReference type="InterPro" id="IPR050216">
    <property type="entry name" value="LRR_domain-containing"/>
</dbReference>
<name>A0A1D2MG49_ORCCI</name>
<accession>A0A1D2MG49</accession>
<dbReference type="InterPro" id="IPR003591">
    <property type="entry name" value="Leu-rich_rpt_typical-subtyp"/>
</dbReference>
<dbReference type="InterPro" id="IPR032675">
    <property type="entry name" value="LRR_dom_sf"/>
</dbReference>
<evidence type="ECO:0000256" key="3">
    <source>
        <dbReference type="SAM" id="MobiDB-lite"/>
    </source>
</evidence>
<sequence>MASAFPSSSSSAASSSSASSTRTVPGVHEDGDREAPGSPGPSILDHSYAGMESHDLAEALANQPCKVHSSVETILATNNSLLTIPDSVVRYRNLRLLDLSNNQLTEFPDCITQCVNLKTISARNNLLEESSFPKNFHHLTKLTELHLSGNLLSRIPAEVLEVTSLQILHLGGNRISSVPKGIRSLKQMEVLYLGGNSLTELPFEIGELNQLKVFVLCDNRLESLPTSVYNLKQLKSLLLHRNRITALPVELIKLRNLLELSLRDNPLVNKFVRQMLYNPPSLMELAARTIKLKKIPFTSNDLPENLYSYLTCAHQCVNPRCKGVYFDARVEHIKFVDFCGKYRIPLLQYLCSPKCSDTRSPAYEVSDSDSEDERIRRVLLG</sequence>
<dbReference type="Gene3D" id="3.80.10.10">
    <property type="entry name" value="Ribonuclease Inhibitor"/>
    <property type="match status" value="2"/>
</dbReference>
<dbReference type="EMBL" id="LJIJ01001374">
    <property type="protein sequence ID" value="ODM91949.1"/>
    <property type="molecule type" value="Genomic_DNA"/>
</dbReference>
<reference evidence="4 5" key="1">
    <citation type="journal article" date="2016" name="Genome Biol. Evol.">
        <title>Gene Family Evolution Reflects Adaptation to Soil Environmental Stressors in the Genome of the Collembolan Orchesella cincta.</title>
        <authorList>
            <person name="Faddeeva-Vakhrusheva A."/>
            <person name="Derks M.F."/>
            <person name="Anvar S.Y."/>
            <person name="Agamennone V."/>
            <person name="Suring W."/>
            <person name="Smit S."/>
            <person name="van Straalen N.M."/>
            <person name="Roelofs D."/>
        </authorList>
    </citation>
    <scope>NUCLEOTIDE SEQUENCE [LARGE SCALE GENOMIC DNA]</scope>
    <source>
        <tissue evidence="4">Mixed pool</tissue>
    </source>
</reference>
<dbReference type="SUPFAM" id="SSF52058">
    <property type="entry name" value="L domain-like"/>
    <property type="match status" value="1"/>
</dbReference>
<protein>
    <submittedName>
        <fullName evidence="4">Leucine-rich repeat-containing protein 58</fullName>
    </submittedName>
</protein>
<evidence type="ECO:0000256" key="1">
    <source>
        <dbReference type="ARBA" id="ARBA00022614"/>
    </source>
</evidence>
<dbReference type="STRING" id="48709.A0A1D2MG49"/>
<organism evidence="4 5">
    <name type="scientific">Orchesella cincta</name>
    <name type="common">Springtail</name>
    <name type="synonym">Podura cincta</name>
    <dbReference type="NCBI Taxonomy" id="48709"/>
    <lineage>
        <taxon>Eukaryota</taxon>
        <taxon>Metazoa</taxon>
        <taxon>Ecdysozoa</taxon>
        <taxon>Arthropoda</taxon>
        <taxon>Hexapoda</taxon>
        <taxon>Collembola</taxon>
        <taxon>Entomobryomorpha</taxon>
        <taxon>Entomobryoidea</taxon>
        <taxon>Orchesellidae</taxon>
        <taxon>Orchesellinae</taxon>
        <taxon>Orchesella</taxon>
    </lineage>
</organism>
<dbReference type="OMA" id="GLSQWFP"/>
<dbReference type="Proteomes" id="UP000094527">
    <property type="component" value="Unassembled WGS sequence"/>
</dbReference>
<dbReference type="AlphaFoldDB" id="A0A1D2MG49"/>
<dbReference type="Pfam" id="PF00560">
    <property type="entry name" value="LRR_1"/>
    <property type="match status" value="1"/>
</dbReference>
<evidence type="ECO:0000313" key="5">
    <source>
        <dbReference type="Proteomes" id="UP000094527"/>
    </source>
</evidence>
<comment type="caution">
    <text evidence="4">The sequence shown here is derived from an EMBL/GenBank/DDBJ whole genome shotgun (WGS) entry which is preliminary data.</text>
</comment>
<dbReference type="PANTHER" id="PTHR48051:SF1">
    <property type="entry name" value="RAS SUPPRESSOR PROTEIN 1"/>
    <property type="match status" value="1"/>
</dbReference>
<gene>
    <name evidence="4" type="ORF">Ocin01_14733</name>
</gene>
<feature type="region of interest" description="Disordered" evidence="3">
    <location>
        <begin position="1"/>
        <end position="47"/>
    </location>
</feature>
<keyword evidence="1" id="KW-0433">Leucine-rich repeat</keyword>
<keyword evidence="5" id="KW-1185">Reference proteome</keyword>
<evidence type="ECO:0000313" key="4">
    <source>
        <dbReference type="EMBL" id="ODM91949.1"/>
    </source>
</evidence>
<feature type="compositionally biased region" description="Low complexity" evidence="3">
    <location>
        <begin position="1"/>
        <end position="20"/>
    </location>
</feature>
<dbReference type="GO" id="GO:0005737">
    <property type="term" value="C:cytoplasm"/>
    <property type="evidence" value="ECO:0007669"/>
    <property type="project" value="TreeGrafter"/>
</dbReference>
<dbReference type="SMART" id="SM00369">
    <property type="entry name" value="LRR_TYP"/>
    <property type="match status" value="5"/>
</dbReference>
<dbReference type="Pfam" id="PF13855">
    <property type="entry name" value="LRR_8"/>
    <property type="match status" value="2"/>
</dbReference>
<keyword evidence="2" id="KW-0677">Repeat</keyword>
<dbReference type="SMART" id="SM00364">
    <property type="entry name" value="LRR_BAC"/>
    <property type="match status" value="6"/>
</dbReference>
<dbReference type="OrthoDB" id="1053178at2759"/>
<evidence type="ECO:0000256" key="2">
    <source>
        <dbReference type="ARBA" id="ARBA00022737"/>
    </source>
</evidence>
<proteinExistence type="predicted"/>
<dbReference type="InterPro" id="IPR001611">
    <property type="entry name" value="Leu-rich_rpt"/>
</dbReference>